<dbReference type="Pfam" id="PF12228">
    <property type="entry name" value="DUF3604"/>
    <property type="match status" value="1"/>
</dbReference>
<gene>
    <name evidence="2" type="ORF">PY650_31565</name>
</gene>
<evidence type="ECO:0000313" key="3">
    <source>
        <dbReference type="Proteomes" id="UP001172630"/>
    </source>
</evidence>
<reference evidence="2" key="1">
    <citation type="submission" date="2023-06" db="EMBL/GenBank/DDBJ databases">
        <title>Phylogenetic Diversity of Rhizobium strains.</title>
        <authorList>
            <person name="Moura F.T."/>
            <person name="Helene L.C.F."/>
            <person name="Hungria M."/>
        </authorList>
    </citation>
    <scope>NUCLEOTIDE SEQUENCE</scope>
    <source>
        <strain evidence="2">CCGE524</strain>
    </source>
</reference>
<evidence type="ECO:0000313" key="2">
    <source>
        <dbReference type="EMBL" id="MDL2410076.1"/>
    </source>
</evidence>
<name>A0ABT7KN69_9HYPH</name>
<feature type="chain" id="PRO_5045882983" evidence="1">
    <location>
        <begin position="24"/>
        <end position="794"/>
    </location>
</feature>
<dbReference type="InterPro" id="IPR022028">
    <property type="entry name" value="DUF3604"/>
</dbReference>
<comment type="caution">
    <text evidence="2">The sequence shown here is derived from an EMBL/GenBank/DDBJ whole genome shotgun (WGS) entry which is preliminary data.</text>
</comment>
<proteinExistence type="predicted"/>
<keyword evidence="3" id="KW-1185">Reference proteome</keyword>
<accession>A0ABT7KN69</accession>
<keyword evidence="1" id="KW-0732">Signal</keyword>
<dbReference type="Gene3D" id="3.20.20.140">
    <property type="entry name" value="Metal-dependent hydrolases"/>
    <property type="match status" value="1"/>
</dbReference>
<dbReference type="Proteomes" id="UP001172630">
    <property type="component" value="Unassembled WGS sequence"/>
</dbReference>
<evidence type="ECO:0000256" key="1">
    <source>
        <dbReference type="SAM" id="SignalP"/>
    </source>
</evidence>
<protein>
    <submittedName>
        <fullName evidence="2">DUF3604 domain-containing protein</fullName>
    </submittedName>
</protein>
<feature type="signal peptide" evidence="1">
    <location>
        <begin position="1"/>
        <end position="23"/>
    </location>
</feature>
<sequence>MTRMTIVSEGCFLLLLSVSFAGAQEANPLRDAYFGETHVHTSYSLDAWLFGNRMTDPGDAYKYFKGEPIKHPLGYDIKIDTPLDFAGVTDHSEYVGVVKLANDPGSAINKMSAAEPLILKNDSQEEVQRVYLYALKLLAGERINALLSPEIAHTVWEENIDFANKANEPGKFTAFCSYEWTSMPNNMNLHRNIFFKDCAHVPAAPFSALDSDIPSDLWKWMDDQRNQGNDLLAISHNANLSDGRMYPTEIDINGRPIDRAYAEDRMRNEPLIEIKQIKGASETHPLLSPTDEFANYEILTYLLSNPEGRIPHVIGSYARQALKDGLTLEDTKGFNPYKFGFGAASDSHNTGVPYRQNNFFGGHASLDGTIEKRMSGTIFAGMDPRLENPGGLTGVWAEENTRASIFNAMKRKETFAVSGPHIKVRFFGGWNYAEGQTADQRHDFWKSTPDWIKDRDWLKAAYAQGVPMGGDLTPPPAGDKPPSFAVWAVKDPTSGNLDRIQIVKGWTKSGQSFEKVFDVAWAGDRTPDKWTGEVPPIGSTVDMEKGTYTNSIGAVELKSVWTDPEFDQSGPAFYYARVLEIPTPRWTTIQAAQLGIAPPDVVPATIQERAWSSPIWYTPAPETHKLAKVGPTVDDLKKAGAVALDDAELKALVVDKTPWLQNNVTGTRFRITYSASGIANATQMLTPIDPRYVTSKLDQNQGQALADNVGRQALMPSATGDAAAASYFGTPSPYYINNGKLVTVLAGTPIEVTAYKLGDKVYGARSNEFGYVNYEIIPEVKELNPLSPGNEVLH</sequence>
<dbReference type="EMBL" id="JARFYN010000068">
    <property type="protein sequence ID" value="MDL2410076.1"/>
    <property type="molecule type" value="Genomic_DNA"/>
</dbReference>
<organism evidence="2 3">
    <name type="scientific">Rhizobium calliandrae</name>
    <dbReference type="NCBI Taxonomy" id="1312182"/>
    <lineage>
        <taxon>Bacteria</taxon>
        <taxon>Pseudomonadati</taxon>
        <taxon>Pseudomonadota</taxon>
        <taxon>Alphaproteobacteria</taxon>
        <taxon>Hyphomicrobiales</taxon>
        <taxon>Rhizobiaceae</taxon>
        <taxon>Rhizobium/Agrobacterium group</taxon>
        <taxon>Rhizobium</taxon>
    </lineage>
</organism>